<keyword evidence="3" id="KW-1185">Reference proteome</keyword>
<dbReference type="EMBL" id="JAMBEP010000001">
    <property type="protein sequence ID" value="MCL1633389.1"/>
    <property type="molecule type" value="Genomic_DNA"/>
</dbReference>
<dbReference type="RefSeq" id="WP_249470455.1">
    <property type="nucleotide sequence ID" value="NZ_JAMBEP010000001.1"/>
</dbReference>
<name>A0ABT0MEU3_9GAMM</name>
<proteinExistence type="predicted"/>
<reference evidence="2 3" key="1">
    <citation type="submission" date="2022-05" db="EMBL/GenBank/DDBJ databases">
        <title>Luteimonas sp. SX5, whole genome shotgun sequencing project.</title>
        <authorList>
            <person name="Zhao G."/>
            <person name="Shen L."/>
        </authorList>
    </citation>
    <scope>NUCLEOTIDE SEQUENCE [LARGE SCALE GENOMIC DNA]</scope>
    <source>
        <strain evidence="2 3">SX5</strain>
    </source>
</reference>
<protein>
    <recommendedName>
        <fullName evidence="4">Copper chaperone PCu(A)C</fullName>
    </recommendedName>
</protein>
<feature type="signal peptide" evidence="1">
    <location>
        <begin position="1"/>
        <end position="21"/>
    </location>
</feature>
<evidence type="ECO:0000313" key="2">
    <source>
        <dbReference type="EMBL" id="MCL1633389.1"/>
    </source>
</evidence>
<keyword evidence="1" id="KW-0732">Signal</keyword>
<evidence type="ECO:0008006" key="4">
    <source>
        <dbReference type="Google" id="ProtNLM"/>
    </source>
</evidence>
<evidence type="ECO:0000256" key="1">
    <source>
        <dbReference type="SAM" id="SignalP"/>
    </source>
</evidence>
<accession>A0ABT0MEU3</accession>
<organism evidence="2 3">
    <name type="scientific">Luteimonas galliterrae</name>
    <dbReference type="NCBI Taxonomy" id="2940486"/>
    <lineage>
        <taxon>Bacteria</taxon>
        <taxon>Pseudomonadati</taxon>
        <taxon>Pseudomonadota</taxon>
        <taxon>Gammaproteobacteria</taxon>
        <taxon>Lysobacterales</taxon>
        <taxon>Lysobacteraceae</taxon>
        <taxon>Luteimonas</taxon>
    </lineage>
</organism>
<gene>
    <name evidence="2" type="ORF">M2650_01840</name>
</gene>
<sequence length="155" mass="16699">MKLSIVLMLVGITSMPLSAMAVENCAGVTAKYQGTSRYALWGKERSAASFEVINDGKQKVSLAVESKTVPLLAHGGFFELQARPGASSAQWESYKPALEHHLPPDAWITMAKNGGAVVNLLIDRALSDPKRGALRFRASFEFDNGCKVVSDAFAL</sequence>
<evidence type="ECO:0000313" key="3">
    <source>
        <dbReference type="Proteomes" id="UP001431217"/>
    </source>
</evidence>
<feature type="chain" id="PRO_5046388093" description="Copper chaperone PCu(A)C" evidence="1">
    <location>
        <begin position="22"/>
        <end position="155"/>
    </location>
</feature>
<comment type="caution">
    <text evidence="2">The sequence shown here is derived from an EMBL/GenBank/DDBJ whole genome shotgun (WGS) entry which is preliminary data.</text>
</comment>
<dbReference type="Proteomes" id="UP001431217">
    <property type="component" value="Unassembled WGS sequence"/>
</dbReference>